<evidence type="ECO:0000313" key="2">
    <source>
        <dbReference type="EMBL" id="REC54339.1"/>
    </source>
</evidence>
<gene>
    <name evidence="2" type="ORF">DRF62_10075</name>
</gene>
<dbReference type="Pfam" id="PF07791">
    <property type="entry name" value="Imm11"/>
    <property type="match status" value="1"/>
</dbReference>
<name>A0A3D9BLD3_9FLAO</name>
<dbReference type="EMBL" id="QNVS01000026">
    <property type="protein sequence ID" value="REC54339.1"/>
    <property type="molecule type" value="Genomic_DNA"/>
</dbReference>
<dbReference type="InterPro" id="IPR012433">
    <property type="entry name" value="Imm11"/>
</dbReference>
<feature type="domain" description="Immunity MXAN-0049 protein" evidence="1">
    <location>
        <begin position="40"/>
        <end position="184"/>
    </location>
</feature>
<reference evidence="2 3" key="1">
    <citation type="journal article" date="2006" name="Int. J. Syst. Evol. Microbiol.">
        <title>Chryseobacterium piscium sp. nov., isolated from fish of the South Atlantic Ocean off South Africa.</title>
        <authorList>
            <person name="de Beer H."/>
            <person name="Hugo C.J."/>
            <person name="Jooste P.J."/>
            <person name="Vancanneyt M."/>
            <person name="Coenye T."/>
            <person name="Vandamme P."/>
        </authorList>
    </citation>
    <scope>NUCLEOTIDE SEQUENCE [LARGE SCALE GENOMIC DNA]</scope>
    <source>
        <strain evidence="2 3">CCUG 51923</strain>
    </source>
</reference>
<organism evidence="2 3">
    <name type="scientific">Chryseobacterium piscium</name>
    <dbReference type="NCBI Taxonomy" id="333702"/>
    <lineage>
        <taxon>Bacteria</taxon>
        <taxon>Pseudomonadati</taxon>
        <taxon>Bacteroidota</taxon>
        <taxon>Flavobacteriia</taxon>
        <taxon>Flavobacteriales</taxon>
        <taxon>Weeksellaceae</taxon>
        <taxon>Chryseobacterium group</taxon>
        <taxon>Chryseobacterium</taxon>
    </lineage>
</organism>
<comment type="caution">
    <text evidence="2">The sequence shown here is derived from an EMBL/GenBank/DDBJ whole genome shotgun (WGS) entry which is preliminary data.</text>
</comment>
<accession>A0A3D9BLD3</accession>
<dbReference type="AlphaFoldDB" id="A0A3D9BLD3"/>
<dbReference type="RefSeq" id="WP_115950196.1">
    <property type="nucleotide sequence ID" value="NZ_QNVS01000026.1"/>
</dbReference>
<evidence type="ECO:0000259" key="1">
    <source>
        <dbReference type="Pfam" id="PF07791"/>
    </source>
</evidence>
<protein>
    <recommendedName>
        <fullName evidence="1">Immunity MXAN-0049 protein domain-containing protein</fullName>
    </recommendedName>
</protein>
<sequence length="189" mass="22097">MKYYIFKHDWDFDFLKSEDPFEPYVGAPITLGINLEVFPKIKLSFKSKEIPDSIPNFNSCVIFNQNIISVLKQAKISYIQYFDVDVENMNGNIISDNYKCLNILKVIDAIDRNNSTLTWSDIEEGETEQDRFIRHISDLRLNYSNINNELIFRLEHCESLLFFREDLAQEIVNKGCTGLAFYNAEGYSF</sequence>
<proteinExistence type="predicted"/>
<keyword evidence="3" id="KW-1185">Reference proteome</keyword>
<dbReference type="Proteomes" id="UP000256512">
    <property type="component" value="Unassembled WGS sequence"/>
</dbReference>
<evidence type="ECO:0000313" key="3">
    <source>
        <dbReference type="Proteomes" id="UP000256512"/>
    </source>
</evidence>